<dbReference type="Proteomes" id="UP000193240">
    <property type="component" value="Unassembled WGS sequence"/>
</dbReference>
<sequence length="118" mass="12626">MCQVMDVPTILTAISSMRALTNPTAMSTVSSKMNTSSTATSSIVFNKAIHRTFEEYRQLISNTKMSKSVLPKTATSMSESGGPIRMLLGKVKSAKTGLKVHTPVMADGSIRGPQCVVM</sequence>
<organism evidence="1 2">
    <name type="scientific">Epicoccum nigrum</name>
    <name type="common">Soil fungus</name>
    <name type="synonym">Epicoccum purpurascens</name>
    <dbReference type="NCBI Taxonomy" id="105696"/>
    <lineage>
        <taxon>Eukaryota</taxon>
        <taxon>Fungi</taxon>
        <taxon>Dikarya</taxon>
        <taxon>Ascomycota</taxon>
        <taxon>Pezizomycotina</taxon>
        <taxon>Dothideomycetes</taxon>
        <taxon>Pleosporomycetidae</taxon>
        <taxon>Pleosporales</taxon>
        <taxon>Pleosporineae</taxon>
        <taxon>Didymellaceae</taxon>
        <taxon>Epicoccum</taxon>
    </lineage>
</organism>
<reference evidence="1 2" key="1">
    <citation type="journal article" date="2017" name="Genome Announc.">
        <title>Genome sequence of the saprophytic ascomycete Epicoccum nigrum ICMP 19927 strain isolated from New Zealand.</title>
        <authorList>
            <person name="Fokin M."/>
            <person name="Fleetwood D."/>
            <person name="Weir B.S."/>
            <person name="Villas-Boas S.G."/>
        </authorList>
    </citation>
    <scope>NUCLEOTIDE SEQUENCE [LARGE SCALE GENOMIC DNA]</scope>
    <source>
        <strain evidence="1 2">ICMP 19927</strain>
    </source>
</reference>
<dbReference type="AlphaFoldDB" id="A0A1Y2M6Y2"/>
<evidence type="ECO:0000313" key="2">
    <source>
        <dbReference type="Proteomes" id="UP000193240"/>
    </source>
</evidence>
<proteinExistence type="predicted"/>
<accession>A0A1Y2M6Y2</accession>
<dbReference type="InParanoid" id="A0A1Y2M6Y2"/>
<dbReference type="EMBL" id="KZ107840">
    <property type="protein sequence ID" value="OSS51267.1"/>
    <property type="molecule type" value="Genomic_DNA"/>
</dbReference>
<name>A0A1Y2M6Y2_EPING</name>
<evidence type="ECO:0000313" key="1">
    <source>
        <dbReference type="EMBL" id="OSS51267.1"/>
    </source>
</evidence>
<keyword evidence="2" id="KW-1185">Reference proteome</keyword>
<gene>
    <name evidence="1" type="ORF">B5807_03347</name>
</gene>
<protein>
    <submittedName>
        <fullName evidence="1">Uncharacterized protein</fullName>
    </submittedName>
</protein>